<reference evidence="2" key="3">
    <citation type="submission" date="2016-06" db="UniProtKB">
        <authorList>
            <consortium name="WormBaseParasite"/>
        </authorList>
    </citation>
    <scope>IDENTIFICATION</scope>
</reference>
<accession>A0A183CTJ1</accession>
<evidence type="ECO:0000313" key="1">
    <source>
        <dbReference type="Proteomes" id="UP000050741"/>
    </source>
</evidence>
<organism evidence="1 2">
    <name type="scientific">Globodera pallida</name>
    <name type="common">Potato cyst nematode worm</name>
    <name type="synonym">Heterodera pallida</name>
    <dbReference type="NCBI Taxonomy" id="36090"/>
    <lineage>
        <taxon>Eukaryota</taxon>
        <taxon>Metazoa</taxon>
        <taxon>Ecdysozoa</taxon>
        <taxon>Nematoda</taxon>
        <taxon>Chromadorea</taxon>
        <taxon>Rhabditida</taxon>
        <taxon>Tylenchina</taxon>
        <taxon>Tylenchomorpha</taxon>
        <taxon>Tylenchoidea</taxon>
        <taxon>Heteroderidae</taxon>
        <taxon>Heteroderinae</taxon>
        <taxon>Globodera</taxon>
    </lineage>
</organism>
<dbReference type="WBParaSite" id="GPLIN_001619900">
    <property type="protein sequence ID" value="GPLIN_001619900"/>
    <property type="gene ID" value="GPLIN_001619900"/>
</dbReference>
<dbReference type="AlphaFoldDB" id="A0A183CTJ1"/>
<name>A0A183CTJ1_GLOPA</name>
<evidence type="ECO:0000313" key="2">
    <source>
        <dbReference type="WBParaSite" id="GPLIN_001619900"/>
    </source>
</evidence>
<keyword evidence="1" id="KW-1185">Reference proteome</keyword>
<sequence length="53" mass="5133">TKTTAAAAETMKTKKVGDGKLWNGVAAGESSGGGCKGGLATAAAAETIRPPRS</sequence>
<proteinExistence type="predicted"/>
<reference evidence="1" key="1">
    <citation type="submission" date="2013-12" db="EMBL/GenBank/DDBJ databases">
        <authorList>
            <person name="Aslett M."/>
        </authorList>
    </citation>
    <scope>NUCLEOTIDE SEQUENCE [LARGE SCALE GENOMIC DNA]</scope>
    <source>
        <strain evidence="1">Lindley</strain>
    </source>
</reference>
<dbReference type="Proteomes" id="UP000050741">
    <property type="component" value="Unassembled WGS sequence"/>
</dbReference>
<reference evidence="1" key="2">
    <citation type="submission" date="2014-05" db="EMBL/GenBank/DDBJ databases">
        <title>The genome and life-stage specific transcriptomes of Globodera pallida elucidate key aspects of plant parasitism by a cyst nematode.</title>
        <authorList>
            <person name="Cotton J.A."/>
            <person name="Lilley C.J."/>
            <person name="Jones L.M."/>
            <person name="Kikuchi T."/>
            <person name="Reid A.J."/>
            <person name="Thorpe P."/>
            <person name="Tsai I.J."/>
            <person name="Beasley H."/>
            <person name="Blok V."/>
            <person name="Cock P.J.A."/>
            <person name="Van den Akker S.E."/>
            <person name="Holroyd N."/>
            <person name="Hunt M."/>
            <person name="Mantelin S."/>
            <person name="Naghra H."/>
            <person name="Pain A."/>
            <person name="Palomares-Rius J.E."/>
            <person name="Zarowiecki M."/>
            <person name="Berriman M."/>
            <person name="Jones J.T."/>
            <person name="Urwin P.E."/>
        </authorList>
    </citation>
    <scope>NUCLEOTIDE SEQUENCE [LARGE SCALE GENOMIC DNA]</scope>
    <source>
        <strain evidence="1">Lindley</strain>
    </source>
</reference>
<protein>
    <submittedName>
        <fullName evidence="2">Uncharacterized protein</fullName>
    </submittedName>
</protein>